<feature type="region of interest" description="Disordered" evidence="2">
    <location>
        <begin position="1"/>
        <end position="54"/>
    </location>
</feature>
<comment type="similarity">
    <text evidence="1">Belongs to the PA-PLA1 family.</text>
</comment>
<evidence type="ECO:0000256" key="2">
    <source>
        <dbReference type="SAM" id="MobiDB-lite"/>
    </source>
</evidence>
<evidence type="ECO:0000256" key="1">
    <source>
        <dbReference type="ARBA" id="ARBA00038464"/>
    </source>
</evidence>
<dbReference type="InterPro" id="IPR004177">
    <property type="entry name" value="DDHD_dom"/>
</dbReference>
<feature type="compositionally biased region" description="Low complexity" evidence="2">
    <location>
        <begin position="33"/>
        <end position="52"/>
    </location>
</feature>
<dbReference type="Pfam" id="PF02862">
    <property type="entry name" value="DDHD"/>
    <property type="match status" value="2"/>
</dbReference>
<proteinExistence type="inferred from homology"/>
<feature type="compositionally biased region" description="Polar residues" evidence="2">
    <location>
        <begin position="529"/>
        <end position="543"/>
    </location>
</feature>
<evidence type="ECO:0000313" key="4">
    <source>
        <dbReference type="Ensembl" id="ENSAPLP00020025364.1"/>
    </source>
</evidence>
<organism evidence="4 5">
    <name type="scientific">Anas platyrhynchos</name>
    <name type="common">Mallard</name>
    <name type="synonym">Anas boschas</name>
    <dbReference type="NCBI Taxonomy" id="8839"/>
    <lineage>
        <taxon>Eukaryota</taxon>
        <taxon>Metazoa</taxon>
        <taxon>Chordata</taxon>
        <taxon>Craniata</taxon>
        <taxon>Vertebrata</taxon>
        <taxon>Euteleostomi</taxon>
        <taxon>Archelosauria</taxon>
        <taxon>Archosauria</taxon>
        <taxon>Dinosauria</taxon>
        <taxon>Saurischia</taxon>
        <taxon>Theropoda</taxon>
        <taxon>Coelurosauria</taxon>
        <taxon>Aves</taxon>
        <taxon>Neognathae</taxon>
        <taxon>Galloanserae</taxon>
        <taxon>Anseriformes</taxon>
        <taxon>Anatidae</taxon>
        <taxon>Anatinae</taxon>
        <taxon>Anas</taxon>
    </lineage>
</organism>
<dbReference type="GO" id="GO:0004620">
    <property type="term" value="F:phospholipase activity"/>
    <property type="evidence" value="ECO:0007669"/>
    <property type="project" value="TreeGrafter"/>
</dbReference>
<reference evidence="4" key="2">
    <citation type="submission" date="2025-08" db="UniProtKB">
        <authorList>
            <consortium name="Ensembl"/>
        </authorList>
    </citation>
    <scope>IDENTIFICATION</scope>
</reference>
<dbReference type="GO" id="GO:0046872">
    <property type="term" value="F:metal ion binding"/>
    <property type="evidence" value="ECO:0007669"/>
    <property type="project" value="InterPro"/>
</dbReference>
<feature type="region of interest" description="Disordered" evidence="2">
    <location>
        <begin position="593"/>
        <end position="615"/>
    </location>
</feature>
<feature type="region of interest" description="Disordered" evidence="2">
    <location>
        <begin position="529"/>
        <end position="553"/>
    </location>
</feature>
<dbReference type="PROSITE" id="PS51043">
    <property type="entry name" value="DDHD"/>
    <property type="match status" value="1"/>
</dbReference>
<feature type="compositionally biased region" description="Basic and acidic residues" evidence="2">
    <location>
        <begin position="601"/>
        <end position="613"/>
    </location>
</feature>
<reference evidence="4" key="1">
    <citation type="submission" date="2019-08" db="EMBL/GenBank/DDBJ databases">
        <title>Three high-quality genomes provides insights into domestication of ducks.</title>
        <authorList>
            <person name="Hou Z.C."/>
            <person name="Zhu F."/>
            <person name="Yin Z.T."/>
            <person name="Zhang F."/>
        </authorList>
    </citation>
    <scope>NUCLEOTIDE SEQUENCE [LARGE SCALE GENOMIC DNA]</scope>
</reference>
<feature type="domain" description="DDHD" evidence="3">
    <location>
        <begin position="436"/>
        <end position="690"/>
    </location>
</feature>
<dbReference type="PANTHER" id="PTHR23509">
    <property type="entry name" value="PA-PL1 PHOSPHOLIPASE FAMILY"/>
    <property type="match status" value="1"/>
</dbReference>
<dbReference type="Proteomes" id="UP000694400">
    <property type="component" value="Chromosome 5"/>
</dbReference>
<dbReference type="SMART" id="SM01127">
    <property type="entry name" value="DDHD"/>
    <property type="match status" value="1"/>
</dbReference>
<protein>
    <submittedName>
        <fullName evidence="4">DDHD domain containing 1</fullName>
    </submittedName>
</protein>
<evidence type="ECO:0000313" key="5">
    <source>
        <dbReference type="Proteomes" id="UP000694400"/>
    </source>
</evidence>
<dbReference type="AlphaFoldDB" id="A0A8B9TT56"/>
<dbReference type="InterPro" id="IPR058055">
    <property type="entry name" value="PA-PLA1"/>
</dbReference>
<dbReference type="GO" id="GO:0005737">
    <property type="term" value="C:cytoplasm"/>
    <property type="evidence" value="ECO:0007669"/>
    <property type="project" value="TreeGrafter"/>
</dbReference>
<feature type="compositionally biased region" description="Low complexity" evidence="2">
    <location>
        <begin position="544"/>
        <end position="553"/>
    </location>
</feature>
<sequence length="704" mass="78814">MSDSAGGGEFDSAESGASLRYSTGTGGEGSEGAGLASSESGGSGFAPAASALPERKRPRSAALAFRALGPEPREEGEAVEPVCVRSGLYEVDVVNAECYPVYWNQTEKIPVMRGQWFIDGTWQPLEEEESNLIEQEHLNRFRGQQLQESFDMEVSKPVDGKEAIHSLKLSRNHVDWHSVDEVYLYSDATTSKIARTVTQKLGFSKASSSGTRLHRGYVEEATLEDKPPQTSHIVFVVHGIGQKMDQGRIIKNTAMMRDTARKIEEKYFSNLATHVEFLPVEWRSKLTLDGDTVDSITPDKVRGLRDMLNSSAMDIMYYTSPLYRDELVKGLQQELNRLYTLFCSRNPEFEEKGGKVSIVSHSLGCVITYDIMTGWNPVRLYEQLLQKEEEELEESWMSYEEQRLLEELYITKQRLREIEERLQGLKASTISKTPVLKFKVENFFCMGSPLAVFLALRGIRPGNSGSQDHILPRTICNRLLNIFHPTDPVAYRLEPLILKHYSNISPVQIHWYNTANPLPYEHMKPSFLNPTKEPTSVTDGESASTVPSPTTSPVMVRRHYGESITNIGKASILGAASIGKGLGGMLFSRFGRSSTTQPPEAGKDGGEGDDKRATTVGTPPFSQSSSAFLEPTFLTTFLFLVQFLVELEHRIDFELREGLVESRYWSAVTSHTAYWSSLDIALFLLTFMYKHDQDDTDKSNLDAI</sequence>
<name>A0A8B9TT56_ANAPL</name>
<reference evidence="4" key="3">
    <citation type="submission" date="2025-09" db="UniProtKB">
        <authorList>
            <consortium name="Ensembl"/>
        </authorList>
    </citation>
    <scope>IDENTIFICATION</scope>
</reference>
<dbReference type="PANTHER" id="PTHR23509:SF32">
    <property type="entry name" value="PHOSPHOLIPASE DDHD1"/>
    <property type="match status" value="1"/>
</dbReference>
<dbReference type="Ensembl" id="ENSAPLT00020027353.1">
    <property type="protein sequence ID" value="ENSAPLP00020025364.1"/>
    <property type="gene ID" value="ENSAPLG00020017417.1"/>
</dbReference>
<evidence type="ECO:0000259" key="3">
    <source>
        <dbReference type="PROSITE" id="PS51043"/>
    </source>
</evidence>
<accession>A0A8B9TT56</accession>